<dbReference type="InterPro" id="IPR001119">
    <property type="entry name" value="SLH_dom"/>
</dbReference>
<accession>A0A348AEU5</accession>
<dbReference type="PANTHER" id="PTHR43308:SF1">
    <property type="entry name" value="OUTER MEMBRANE PROTEIN ALPHA"/>
    <property type="match status" value="1"/>
</dbReference>
<evidence type="ECO:0000313" key="4">
    <source>
        <dbReference type="Proteomes" id="UP000276437"/>
    </source>
</evidence>
<name>A0A348AEU5_9FIRM</name>
<keyword evidence="1" id="KW-0732">Signal</keyword>
<dbReference type="Pfam" id="PF00395">
    <property type="entry name" value="SLH"/>
    <property type="match status" value="1"/>
</dbReference>
<dbReference type="KEGG" id="mana:MAMMFC1_00226"/>
<feature type="chain" id="PRO_5016956710" evidence="1">
    <location>
        <begin position="26"/>
        <end position="461"/>
    </location>
</feature>
<keyword evidence="4" id="KW-1185">Reference proteome</keyword>
<feature type="signal peptide" evidence="1">
    <location>
        <begin position="1"/>
        <end position="25"/>
    </location>
</feature>
<dbReference type="SUPFAM" id="SSF56935">
    <property type="entry name" value="Porins"/>
    <property type="match status" value="1"/>
</dbReference>
<gene>
    <name evidence="3" type="primary">omp-alpha_1</name>
    <name evidence="3" type="ORF">MAMMFC1_00226</name>
</gene>
<feature type="domain" description="SLH" evidence="2">
    <location>
        <begin position="27"/>
        <end position="90"/>
    </location>
</feature>
<protein>
    <submittedName>
        <fullName evidence="3">Outer membrane protein alpha</fullName>
    </submittedName>
</protein>
<dbReference type="InterPro" id="IPR051465">
    <property type="entry name" value="Cell_Envelope_Struct_Comp"/>
</dbReference>
<evidence type="ECO:0000259" key="2">
    <source>
        <dbReference type="PROSITE" id="PS51272"/>
    </source>
</evidence>
<dbReference type="Proteomes" id="UP000276437">
    <property type="component" value="Chromosome"/>
</dbReference>
<dbReference type="PROSITE" id="PS51272">
    <property type="entry name" value="SLH"/>
    <property type="match status" value="1"/>
</dbReference>
<evidence type="ECO:0000256" key="1">
    <source>
        <dbReference type="SAM" id="SignalP"/>
    </source>
</evidence>
<sequence length="461" mass="50403">MKKKKNFVLALAAALSLSVVGTTLAAPANPFVDVPAQHWAYDAVNKLVKAGLVSGYGDGTYKGDRALTRYEIATIVAKALANSEKADAETKAALDKLQAEFATELNNLGVRVANLEKNASSIKFTGDARIRYQNNWGLAANNTSKSAPTRFEERIRVNLTANVADNLNFLGRLEASNRSNNRAVNAGIKTSGTDPVSVDRAEFEWNRGDTTVQVGRFIPFSSAASLGQNQLLWGTGAIDGFYISQKFGKFGLSAGYADLTSNWKNSLGNTGSAFTSVNVTLASLKYQFDKNANVTLGYLNALQPEQTGYKFKQLAYGTTFRTGQFTIIAEGVRNNAANLPSNAEKNGFFTRLQWKTQNLQKPGSYFLYLDYLRLGNWAIDSANFGHNLNIAGSNGTYNWDTNVYTAGDGAKGFGLGVNVTIAKNTDFEARYYKLKPYDKNQSGAAFDDYKDGYQFITNYRF</sequence>
<dbReference type="PANTHER" id="PTHR43308">
    <property type="entry name" value="OUTER MEMBRANE PROTEIN ALPHA-RELATED"/>
    <property type="match status" value="1"/>
</dbReference>
<organism evidence="3 4">
    <name type="scientific">Methylomusa anaerophila</name>
    <dbReference type="NCBI Taxonomy" id="1930071"/>
    <lineage>
        <taxon>Bacteria</taxon>
        <taxon>Bacillati</taxon>
        <taxon>Bacillota</taxon>
        <taxon>Negativicutes</taxon>
        <taxon>Selenomonadales</taxon>
        <taxon>Sporomusaceae</taxon>
        <taxon>Methylomusa</taxon>
    </lineage>
</organism>
<reference evidence="3 4" key="1">
    <citation type="journal article" date="2018" name="Int. J. Syst. Evol. Microbiol.">
        <title>Methylomusa anaerophila gen. nov., sp. nov., an anaerobic methanol-utilizing bacterium isolated from a microbial fuel cell.</title>
        <authorList>
            <person name="Amano N."/>
            <person name="Yamamuro A."/>
            <person name="Miyahara M."/>
            <person name="Kouzuma A."/>
            <person name="Abe T."/>
            <person name="Watanabe K."/>
        </authorList>
    </citation>
    <scope>NUCLEOTIDE SEQUENCE [LARGE SCALE GENOMIC DNA]</scope>
    <source>
        <strain evidence="3 4">MMFC1</strain>
    </source>
</reference>
<dbReference type="RefSeq" id="WP_126305721.1">
    <property type="nucleotide sequence ID" value="NZ_AP018449.1"/>
</dbReference>
<proteinExistence type="predicted"/>
<dbReference type="AlphaFoldDB" id="A0A348AEU5"/>
<dbReference type="EMBL" id="AP018449">
    <property type="protein sequence ID" value="BBB89593.1"/>
    <property type="molecule type" value="Genomic_DNA"/>
</dbReference>
<evidence type="ECO:0000313" key="3">
    <source>
        <dbReference type="EMBL" id="BBB89593.1"/>
    </source>
</evidence>
<dbReference type="OrthoDB" id="5845122at2"/>